<dbReference type="SUPFAM" id="SSF142433">
    <property type="entry name" value="CinA-like"/>
    <property type="match status" value="1"/>
</dbReference>
<sequence length="172" mass="17552">MTINRPPQQPQQVVAQLRASGRTIATAESLTAGLVSATIATVPGASIILRGGLIVYATDLKARLAGVDQRYLRRHGPIDPGVAAALARGAATACDADLGIGLTGVAGPDPQEGHPVGEVYVGVGTKEGNGTVVAELPASWWDPQADDVRASIRQAAVSVALTLLSIVDSELS</sequence>
<proteinExistence type="predicted"/>
<evidence type="ECO:0000313" key="2">
    <source>
        <dbReference type="EMBL" id="KGM19483.1"/>
    </source>
</evidence>
<dbReference type="NCBIfam" id="TIGR00199">
    <property type="entry name" value="PncC_domain"/>
    <property type="match status" value="1"/>
</dbReference>
<accession>A0A0A2DK13</accession>
<dbReference type="Proteomes" id="UP000030145">
    <property type="component" value="Unassembled WGS sequence"/>
</dbReference>
<dbReference type="EMBL" id="JRVJ01000001">
    <property type="protein sequence ID" value="KGM19483.1"/>
    <property type="molecule type" value="Genomic_DNA"/>
</dbReference>
<gene>
    <name evidence="2" type="ORF">MA47_00680</name>
</gene>
<keyword evidence="3" id="KW-1185">Reference proteome</keyword>
<dbReference type="Gene3D" id="3.90.950.20">
    <property type="entry name" value="CinA-like"/>
    <property type="match status" value="1"/>
</dbReference>
<dbReference type="AlphaFoldDB" id="A0A0A2DK13"/>
<reference evidence="2 3" key="1">
    <citation type="submission" date="2014-10" db="EMBL/GenBank/DDBJ databases">
        <title>Whole Genome sequence of Corynebacterium auriscanis strain CIP 106629.</title>
        <authorList>
            <person name="Hassan S.S."/>
            <person name="Jamal S.B."/>
            <person name="Tiwari S."/>
            <person name="Oliveira L.D.C."/>
            <person name="Souza F."/>
            <person name="Mariano D.C."/>
            <person name="Almeida S."/>
            <person name="Dorella F."/>
            <person name="Pereira F."/>
            <person name="Carvalho A."/>
            <person name="Leal C.A."/>
            <person name="Soares S.D.C."/>
            <person name="Figueiredo H.C."/>
            <person name="Silva A."/>
            <person name="Azevedo V.A."/>
        </authorList>
    </citation>
    <scope>NUCLEOTIDE SEQUENCE [LARGE SCALE GENOMIC DNA]</scope>
    <source>
        <strain evidence="2 3">CIP 106629</strain>
    </source>
</reference>
<name>A0A0A2DK13_9CORY</name>
<feature type="domain" description="CinA C-terminal" evidence="1">
    <location>
        <begin position="11"/>
        <end position="165"/>
    </location>
</feature>
<comment type="caution">
    <text evidence="2">The sequence shown here is derived from an EMBL/GenBank/DDBJ whole genome shotgun (WGS) entry which is preliminary data.</text>
</comment>
<organism evidence="2 3">
    <name type="scientific">Corynebacterium auriscanis</name>
    <dbReference type="NCBI Taxonomy" id="99807"/>
    <lineage>
        <taxon>Bacteria</taxon>
        <taxon>Bacillati</taxon>
        <taxon>Actinomycetota</taxon>
        <taxon>Actinomycetes</taxon>
        <taxon>Mycobacteriales</taxon>
        <taxon>Corynebacteriaceae</taxon>
        <taxon>Corynebacterium</taxon>
    </lineage>
</organism>
<dbReference type="Pfam" id="PF02464">
    <property type="entry name" value="CinA"/>
    <property type="match status" value="1"/>
</dbReference>
<dbReference type="InterPro" id="IPR008136">
    <property type="entry name" value="CinA_C"/>
</dbReference>
<evidence type="ECO:0000259" key="1">
    <source>
        <dbReference type="Pfam" id="PF02464"/>
    </source>
</evidence>
<dbReference type="InterPro" id="IPR036653">
    <property type="entry name" value="CinA-like_C"/>
</dbReference>
<protein>
    <submittedName>
        <fullName evidence="2">Competence protein</fullName>
    </submittedName>
</protein>
<evidence type="ECO:0000313" key="3">
    <source>
        <dbReference type="Proteomes" id="UP000030145"/>
    </source>
</evidence>